<accession>A0A0F9IHP8</accession>
<dbReference type="AlphaFoldDB" id="A0A0F9IHP8"/>
<evidence type="ECO:0000313" key="1">
    <source>
        <dbReference type="EMBL" id="KKM27096.1"/>
    </source>
</evidence>
<protein>
    <submittedName>
        <fullName evidence="1">Uncharacterized protein</fullName>
    </submittedName>
</protein>
<sequence>MKNKMREKRKETKHISLTVRKDLGDWLAIHAIRQNTTQTKIIEDFLQKAKIEDEHG</sequence>
<gene>
    <name evidence="1" type="ORF">LCGC14_1578210</name>
</gene>
<name>A0A0F9IHP8_9ZZZZ</name>
<reference evidence="1" key="1">
    <citation type="journal article" date="2015" name="Nature">
        <title>Complex archaea that bridge the gap between prokaryotes and eukaryotes.</title>
        <authorList>
            <person name="Spang A."/>
            <person name="Saw J.H."/>
            <person name="Jorgensen S.L."/>
            <person name="Zaremba-Niedzwiedzka K."/>
            <person name="Martijn J."/>
            <person name="Lind A.E."/>
            <person name="van Eijk R."/>
            <person name="Schleper C."/>
            <person name="Guy L."/>
            <person name="Ettema T.J."/>
        </authorList>
    </citation>
    <scope>NUCLEOTIDE SEQUENCE</scope>
</reference>
<comment type="caution">
    <text evidence="1">The sequence shown here is derived from an EMBL/GenBank/DDBJ whole genome shotgun (WGS) entry which is preliminary data.</text>
</comment>
<proteinExistence type="predicted"/>
<dbReference type="EMBL" id="LAZR01012388">
    <property type="protein sequence ID" value="KKM27096.1"/>
    <property type="molecule type" value="Genomic_DNA"/>
</dbReference>
<organism evidence="1">
    <name type="scientific">marine sediment metagenome</name>
    <dbReference type="NCBI Taxonomy" id="412755"/>
    <lineage>
        <taxon>unclassified sequences</taxon>
        <taxon>metagenomes</taxon>
        <taxon>ecological metagenomes</taxon>
    </lineage>
</organism>